<sequence length="84" mass="9303">MASQTFRKIEPTPMNFLSLAPSTSQSYPNAQDIKPASGPRRSSSTSSAEAKSLRFLKLGPVHWGEHPGEHKEDWHEVTNEVAVE</sequence>
<feature type="region of interest" description="Disordered" evidence="1">
    <location>
        <begin position="1"/>
        <end position="51"/>
    </location>
</feature>
<accession>M7SYQ1</accession>
<dbReference type="Proteomes" id="UP000012174">
    <property type="component" value="Unassembled WGS sequence"/>
</dbReference>
<organism evidence="2 3">
    <name type="scientific">Eutypa lata (strain UCR-EL1)</name>
    <name type="common">Grapevine dieback disease fungus</name>
    <name type="synonym">Eutypa armeniacae</name>
    <dbReference type="NCBI Taxonomy" id="1287681"/>
    <lineage>
        <taxon>Eukaryota</taxon>
        <taxon>Fungi</taxon>
        <taxon>Dikarya</taxon>
        <taxon>Ascomycota</taxon>
        <taxon>Pezizomycotina</taxon>
        <taxon>Sordariomycetes</taxon>
        <taxon>Xylariomycetidae</taxon>
        <taxon>Xylariales</taxon>
        <taxon>Diatrypaceae</taxon>
        <taxon>Eutypa</taxon>
    </lineage>
</organism>
<feature type="compositionally biased region" description="Low complexity" evidence="1">
    <location>
        <begin position="36"/>
        <end position="50"/>
    </location>
</feature>
<dbReference type="EMBL" id="KB705590">
    <property type="protein sequence ID" value="EMR71754.1"/>
    <property type="molecule type" value="Genomic_DNA"/>
</dbReference>
<dbReference type="OMA" id="GPVHYGE"/>
<evidence type="ECO:0000256" key="1">
    <source>
        <dbReference type="SAM" id="MobiDB-lite"/>
    </source>
</evidence>
<feature type="compositionally biased region" description="Polar residues" evidence="1">
    <location>
        <begin position="20"/>
        <end position="29"/>
    </location>
</feature>
<dbReference type="AlphaFoldDB" id="M7SYQ1"/>
<dbReference type="eggNOG" id="ENOG502SFQR">
    <property type="taxonomic scope" value="Eukaryota"/>
</dbReference>
<gene>
    <name evidence="2" type="ORF">UCREL1_1204</name>
</gene>
<protein>
    <submittedName>
        <fullName evidence="2">Uncharacterized protein</fullName>
    </submittedName>
</protein>
<feature type="region of interest" description="Disordered" evidence="1">
    <location>
        <begin position="64"/>
        <end position="84"/>
    </location>
</feature>
<feature type="compositionally biased region" description="Basic and acidic residues" evidence="1">
    <location>
        <begin position="64"/>
        <end position="78"/>
    </location>
</feature>
<keyword evidence="3" id="KW-1185">Reference proteome</keyword>
<proteinExistence type="predicted"/>
<dbReference type="OrthoDB" id="5226533at2759"/>
<dbReference type="HOGENOM" id="CLU_146832_0_0_1"/>
<reference evidence="3" key="1">
    <citation type="journal article" date="2013" name="Genome Announc.">
        <title>Draft genome sequence of the grapevine dieback fungus Eutypa lata UCR-EL1.</title>
        <authorList>
            <person name="Blanco-Ulate B."/>
            <person name="Rolshausen P.E."/>
            <person name="Cantu D."/>
        </authorList>
    </citation>
    <scope>NUCLEOTIDE SEQUENCE [LARGE SCALE GENOMIC DNA]</scope>
    <source>
        <strain evidence="3">UCR-EL1</strain>
    </source>
</reference>
<evidence type="ECO:0000313" key="3">
    <source>
        <dbReference type="Proteomes" id="UP000012174"/>
    </source>
</evidence>
<dbReference type="KEGG" id="ela:UCREL1_1204"/>
<evidence type="ECO:0000313" key="2">
    <source>
        <dbReference type="EMBL" id="EMR71754.1"/>
    </source>
</evidence>
<name>M7SYQ1_EUTLA</name>